<gene>
    <name evidence="1" type="ORF">J7302_12005</name>
</gene>
<dbReference type="EMBL" id="JAGTIS010000005">
    <property type="protein sequence ID" value="MBT8766838.1"/>
    <property type="molecule type" value="Genomic_DNA"/>
</dbReference>
<name>A0ABS5XHS6_9GAMM</name>
<accession>A0ABS5XHS6</accession>
<proteinExistence type="predicted"/>
<dbReference type="Proteomes" id="UP001519667">
    <property type="component" value="Unassembled WGS sequence"/>
</dbReference>
<keyword evidence="2" id="KW-1185">Reference proteome</keyword>
<evidence type="ECO:0000313" key="2">
    <source>
        <dbReference type="Proteomes" id="UP001519667"/>
    </source>
</evidence>
<protein>
    <submittedName>
        <fullName evidence="1">Tryptophan synthase subunit beta</fullName>
    </submittedName>
</protein>
<sequence length="112" mass="12763">MLHIQRDDQGRLIRVEADPFDGSNGTLQPDAPEVQTWYKRLEVQNRLLQLKQSDLDMIRVLDDLIEVLMRQGIIRITDLPAAAQSKLLSRTQARENLGGLDRLIEDEDSGVI</sequence>
<comment type="caution">
    <text evidence="1">The sequence shown here is derived from an EMBL/GenBank/DDBJ whole genome shotgun (WGS) entry which is preliminary data.</text>
</comment>
<evidence type="ECO:0000313" key="1">
    <source>
        <dbReference type="EMBL" id="MBT8766838.1"/>
    </source>
</evidence>
<dbReference type="RefSeq" id="WP_215374382.1">
    <property type="nucleotide sequence ID" value="NZ_JAGTIS010000005.1"/>
</dbReference>
<organism evidence="1 2">
    <name type="scientific">Metapseudomonas boanensis</name>
    <dbReference type="NCBI Taxonomy" id="2822138"/>
    <lineage>
        <taxon>Bacteria</taxon>
        <taxon>Pseudomonadati</taxon>
        <taxon>Pseudomonadota</taxon>
        <taxon>Gammaproteobacteria</taxon>
        <taxon>Pseudomonadales</taxon>
        <taxon>Pseudomonadaceae</taxon>
        <taxon>Metapseudomonas</taxon>
    </lineage>
</organism>
<reference evidence="1 2" key="1">
    <citation type="submission" date="2021-04" db="EMBL/GenBank/DDBJ databases">
        <title>Pseudomonas boanensis sp. nov., a bacterium isolated from river water used for household purposes in Boane District, Mozambique.</title>
        <authorList>
            <person name="Nicklasson M."/>
            <person name="Martin-Rodriguez A.J."/>
            <person name="Thorell K."/>
            <person name="Neves L."/>
            <person name="Mussagy A."/>
            <person name="Rydberg H.A."/>
            <person name="Hernroth B."/>
            <person name="Svensson-Stadler L."/>
            <person name="Sjoling A."/>
        </authorList>
    </citation>
    <scope>NUCLEOTIDE SEQUENCE [LARGE SCALE GENOMIC DNA]</scope>
    <source>
        <strain evidence="1 2">DB1</strain>
    </source>
</reference>